<dbReference type="InParanoid" id="E9H3L5"/>
<evidence type="ECO:0000313" key="1">
    <source>
        <dbReference type="EMBL" id="EFX73676.1"/>
    </source>
</evidence>
<dbReference type="KEGG" id="dpx:DAPPUDRAFT_307655"/>
<sequence length="175" mass="20276">MFNLIDLGCEPAPIPITRPGDSTPKSYWILECERMETELVDLSNRLARGDNDVVAIYTSVGRLVSGLNRLSDSPWASDDPNNTKIVSDLIQFTNHFVNQIKQIITERNRWKPIAIPVEDHHLVPTKAVTYRIQQRMSSYLKEKLFQLREMAITRFSNLKGRYWPSRPPSDYKQMI</sequence>
<dbReference type="EMBL" id="GL732589">
    <property type="protein sequence ID" value="EFX73676.1"/>
    <property type="molecule type" value="Genomic_DNA"/>
</dbReference>
<evidence type="ECO:0000313" key="2">
    <source>
        <dbReference type="Proteomes" id="UP000000305"/>
    </source>
</evidence>
<protein>
    <submittedName>
        <fullName evidence="1">Uncharacterized protein</fullName>
    </submittedName>
</protein>
<name>E9H3L5_DAPPU</name>
<organism evidence="1 2">
    <name type="scientific">Daphnia pulex</name>
    <name type="common">Water flea</name>
    <dbReference type="NCBI Taxonomy" id="6669"/>
    <lineage>
        <taxon>Eukaryota</taxon>
        <taxon>Metazoa</taxon>
        <taxon>Ecdysozoa</taxon>
        <taxon>Arthropoda</taxon>
        <taxon>Crustacea</taxon>
        <taxon>Branchiopoda</taxon>
        <taxon>Diplostraca</taxon>
        <taxon>Cladocera</taxon>
        <taxon>Anomopoda</taxon>
        <taxon>Daphniidae</taxon>
        <taxon>Daphnia</taxon>
    </lineage>
</organism>
<dbReference type="Proteomes" id="UP000000305">
    <property type="component" value="Unassembled WGS sequence"/>
</dbReference>
<dbReference type="HOGENOM" id="CLU_1534122_0_0_1"/>
<proteinExistence type="predicted"/>
<gene>
    <name evidence="1" type="ORF">DAPPUDRAFT_307655</name>
</gene>
<reference evidence="1 2" key="1">
    <citation type="journal article" date="2011" name="Science">
        <title>The ecoresponsive genome of Daphnia pulex.</title>
        <authorList>
            <person name="Colbourne J.K."/>
            <person name="Pfrender M.E."/>
            <person name="Gilbert D."/>
            <person name="Thomas W.K."/>
            <person name="Tucker A."/>
            <person name="Oakley T.H."/>
            <person name="Tokishita S."/>
            <person name="Aerts A."/>
            <person name="Arnold G.J."/>
            <person name="Basu M.K."/>
            <person name="Bauer D.J."/>
            <person name="Caceres C.E."/>
            <person name="Carmel L."/>
            <person name="Casola C."/>
            <person name="Choi J.H."/>
            <person name="Detter J.C."/>
            <person name="Dong Q."/>
            <person name="Dusheyko S."/>
            <person name="Eads B.D."/>
            <person name="Frohlich T."/>
            <person name="Geiler-Samerotte K.A."/>
            <person name="Gerlach D."/>
            <person name="Hatcher P."/>
            <person name="Jogdeo S."/>
            <person name="Krijgsveld J."/>
            <person name="Kriventseva E.V."/>
            <person name="Kultz D."/>
            <person name="Laforsch C."/>
            <person name="Lindquist E."/>
            <person name="Lopez J."/>
            <person name="Manak J.R."/>
            <person name="Muller J."/>
            <person name="Pangilinan J."/>
            <person name="Patwardhan R.P."/>
            <person name="Pitluck S."/>
            <person name="Pritham E.J."/>
            <person name="Rechtsteiner A."/>
            <person name="Rho M."/>
            <person name="Rogozin I.B."/>
            <person name="Sakarya O."/>
            <person name="Salamov A."/>
            <person name="Schaack S."/>
            <person name="Shapiro H."/>
            <person name="Shiga Y."/>
            <person name="Skalitzky C."/>
            <person name="Smith Z."/>
            <person name="Souvorov A."/>
            <person name="Sung W."/>
            <person name="Tang Z."/>
            <person name="Tsuchiya D."/>
            <person name="Tu H."/>
            <person name="Vos H."/>
            <person name="Wang M."/>
            <person name="Wolf Y.I."/>
            <person name="Yamagata H."/>
            <person name="Yamada T."/>
            <person name="Ye Y."/>
            <person name="Shaw J.R."/>
            <person name="Andrews J."/>
            <person name="Crease T.J."/>
            <person name="Tang H."/>
            <person name="Lucas S.M."/>
            <person name="Robertson H.M."/>
            <person name="Bork P."/>
            <person name="Koonin E.V."/>
            <person name="Zdobnov E.M."/>
            <person name="Grigoriev I.V."/>
            <person name="Lynch M."/>
            <person name="Boore J.L."/>
        </authorList>
    </citation>
    <scope>NUCLEOTIDE SEQUENCE [LARGE SCALE GENOMIC DNA]</scope>
</reference>
<keyword evidence="2" id="KW-1185">Reference proteome</keyword>
<dbReference type="AlphaFoldDB" id="E9H3L5"/>
<accession>E9H3L5</accession>